<dbReference type="GO" id="GO:0004807">
    <property type="term" value="F:triose-phosphate isomerase activity"/>
    <property type="evidence" value="ECO:0007669"/>
    <property type="project" value="InterPro"/>
</dbReference>
<evidence type="ECO:0000256" key="6">
    <source>
        <dbReference type="ARBA" id="ARBA00024331"/>
    </source>
</evidence>
<dbReference type="Gramene" id="GBG85885">
    <property type="protein sequence ID" value="GBG85885"/>
    <property type="gene ID" value="CBR_g40697"/>
</dbReference>
<dbReference type="SUPFAM" id="SSF53067">
    <property type="entry name" value="Actin-like ATPase domain"/>
    <property type="match status" value="2"/>
</dbReference>
<protein>
    <submittedName>
        <fullName evidence="7">Uncharacterized protein</fullName>
    </submittedName>
</protein>
<dbReference type="InterPro" id="IPR000652">
    <property type="entry name" value="Triosephosphate_isomerase"/>
</dbReference>
<dbReference type="EMBL" id="BFEA01000538">
    <property type="protein sequence ID" value="GBG85885.1"/>
    <property type="molecule type" value="Genomic_DNA"/>
</dbReference>
<name>A0A388LUE3_CHABU</name>
<reference evidence="7 8" key="1">
    <citation type="journal article" date="2018" name="Cell">
        <title>The Chara Genome: Secondary Complexity and Implications for Plant Terrestrialization.</title>
        <authorList>
            <person name="Nishiyama T."/>
            <person name="Sakayama H."/>
            <person name="Vries J.D."/>
            <person name="Buschmann H."/>
            <person name="Saint-Marcoux D."/>
            <person name="Ullrich K.K."/>
            <person name="Haas F.B."/>
            <person name="Vanderstraeten L."/>
            <person name="Becker D."/>
            <person name="Lang D."/>
            <person name="Vosolsobe S."/>
            <person name="Rombauts S."/>
            <person name="Wilhelmsson P.K.I."/>
            <person name="Janitza P."/>
            <person name="Kern R."/>
            <person name="Heyl A."/>
            <person name="Rumpler F."/>
            <person name="Villalobos L.I.A.C."/>
            <person name="Clay J.M."/>
            <person name="Skokan R."/>
            <person name="Toyoda A."/>
            <person name="Suzuki Y."/>
            <person name="Kagoshima H."/>
            <person name="Schijlen E."/>
            <person name="Tajeshwar N."/>
            <person name="Catarino B."/>
            <person name="Hetherington A.J."/>
            <person name="Saltykova A."/>
            <person name="Bonnot C."/>
            <person name="Breuninger H."/>
            <person name="Symeonidi A."/>
            <person name="Radhakrishnan G.V."/>
            <person name="Van Nieuwerburgh F."/>
            <person name="Deforce D."/>
            <person name="Chang C."/>
            <person name="Karol K.G."/>
            <person name="Hedrich R."/>
            <person name="Ulvskov P."/>
            <person name="Glockner G."/>
            <person name="Delwiche C.F."/>
            <person name="Petrasek J."/>
            <person name="Van de Peer Y."/>
            <person name="Friml J."/>
            <person name="Beilby M."/>
            <person name="Dolan L."/>
            <person name="Kohara Y."/>
            <person name="Sugano S."/>
            <person name="Fujiyama A."/>
            <person name="Delaux P.-M."/>
            <person name="Quint M."/>
            <person name="TheiBen G."/>
            <person name="Hagemann M."/>
            <person name="Harholt J."/>
            <person name="Dunand C."/>
            <person name="Zachgo S."/>
            <person name="Langdale J."/>
            <person name="Maumus F."/>
            <person name="Straeten D.V.D."/>
            <person name="Gould S.B."/>
            <person name="Rensing S.A."/>
        </authorList>
    </citation>
    <scope>NUCLEOTIDE SEQUENCE [LARGE SCALE GENOMIC DNA]</scope>
    <source>
        <strain evidence="7 8">S276</strain>
    </source>
</reference>
<comment type="similarity">
    <text evidence="1">Belongs to the triosephosphate isomerase family.</text>
</comment>
<dbReference type="Gene3D" id="3.90.640.10">
    <property type="entry name" value="Actin, Chain A, domain 4"/>
    <property type="match status" value="1"/>
</dbReference>
<dbReference type="InterPro" id="IPR043129">
    <property type="entry name" value="ATPase_NBD"/>
</dbReference>
<evidence type="ECO:0000313" key="7">
    <source>
        <dbReference type="EMBL" id="GBG85885.1"/>
    </source>
</evidence>
<dbReference type="AlphaFoldDB" id="A0A388LUE3"/>
<dbReference type="Pfam" id="PF00012">
    <property type="entry name" value="HSP70"/>
    <property type="match status" value="2"/>
</dbReference>
<dbReference type="InterPro" id="IPR018181">
    <property type="entry name" value="Heat_shock_70_CS"/>
</dbReference>
<dbReference type="PROSITE" id="PS51440">
    <property type="entry name" value="TIM_2"/>
    <property type="match status" value="1"/>
</dbReference>
<evidence type="ECO:0000256" key="3">
    <source>
        <dbReference type="ARBA" id="ARBA00022741"/>
    </source>
</evidence>
<dbReference type="Proteomes" id="UP000265515">
    <property type="component" value="Unassembled WGS sequence"/>
</dbReference>
<gene>
    <name evidence="7" type="ORF">CBR_g40697</name>
</gene>
<evidence type="ECO:0000313" key="8">
    <source>
        <dbReference type="Proteomes" id="UP000265515"/>
    </source>
</evidence>
<sequence length="1205" mass="133464">MRRQSACSDKKGDSSCLPEVCYGARGDSSCRVEVCSDAKVDSSRPLEVCSDEKVRVNVPPRIAIDLGTSCCRVAVCCDGKVQVIPDVFGKRLTPSVIAFTDEKCLVGEQAKKQLLRKTENLLYEARRLIGRDYDAITEGERKWWPFIVVKGQSGEAMLEVKSKILSSLMSYSGDELKKLSSSMRDFLHVVDQRGVLNIRRGSTADLENRYLAPEQILAVFLAKMKSDAETFLECGELQSAVIAVPALYLDRQRSATKLAAEIAGFTDVQLVSESTAAALSYAQHKGLITSGCSAVSSKKQTESGTKMLVVAMGGGNCEAAMITITGGELRVDSSAGNPSLGGMDFDHKMMELVLSRVQKQFRRTLPLSSSTLRELKTACEKAKKDLTLMTDAQVGPEIFGGDDDVKVIIGRSEYEEHCKSLLEECMNYVQRVLGESKAPISDVKEVVLVGGSTRIPMVVDMLRTHLGFNPRPHPYQDDAVVRGAALFADCSDQVIEIHPIVIAFLAQWNGTYQHIYEQGMRPTRFALPIPEGRPWSGSTPEYCVYDLDMYEGTRGDTLSCRPTGMVSVSAEMKTSFSCREMIKIDRCGIMRLDEESASKLDVFFKIGQRPPHVIDSWKKLAKELPGRSLPRIAEMSASSQWKKYSNEVEKRESACPRWLWNIICEWKRDIEGRPGNEAECGCIGISELTSRFAEFRKACEYAFGAMRARPTSGRKFLVVDCWKSNDIEDCLYNLFVSRGPELCEMVISMPLQELRKRKECIAEMVGIRLAAPCLSTKATPNALTKDGIPFVLLKAGPAVKSSGDPENLCSGWNKFVGEQVSLALQAGLQVVLRLGRDHSDDMQIQNEAFELEAEKRNCEMQLRDIVGRIGKNFRNIIVAYLPPSRVPLSATRAVAAEATSVAPCDLVVEVVRHIRRVIGDMVSAEAADATRILIGGCETADTWHALLSRWHAIDGFLLEAGLRDPLLFDKLLLSGGPSGRIGQERVGKVLLCGGQEDNVTLSEYDMVWLSAVTRKLMGTEEVLWMTTKYVLTEEGSSEKNMISEIDGSYVLRWKEGHIMTDYRGEVREARKVTIVPIFDSEKNSQGQELAEGLSMQLSALREKLWGEAFSKWPQLLLEYRPADGVEAVDSTHSLLQTVDRTHVLLRRWVLANLGAEAAQDVRIVCFLEEGLASDTRRQIANLPNVDGITLRLPARRTVSRASVAA</sequence>
<dbReference type="InterPro" id="IPR013126">
    <property type="entry name" value="Hsp_70_fam"/>
</dbReference>
<comment type="subunit">
    <text evidence="2">Homodimer.</text>
</comment>
<evidence type="ECO:0000256" key="1">
    <source>
        <dbReference type="ARBA" id="ARBA00007422"/>
    </source>
</evidence>
<dbReference type="PROSITE" id="PS00297">
    <property type="entry name" value="HSP70_1"/>
    <property type="match status" value="1"/>
</dbReference>
<dbReference type="Gene3D" id="3.20.20.70">
    <property type="entry name" value="Aldolase class I"/>
    <property type="match status" value="2"/>
</dbReference>
<keyword evidence="8" id="KW-1185">Reference proteome</keyword>
<evidence type="ECO:0000256" key="5">
    <source>
        <dbReference type="ARBA" id="ARBA00023235"/>
    </source>
</evidence>
<organism evidence="7 8">
    <name type="scientific">Chara braunii</name>
    <name type="common">Braun's stonewort</name>
    <dbReference type="NCBI Taxonomy" id="69332"/>
    <lineage>
        <taxon>Eukaryota</taxon>
        <taxon>Viridiplantae</taxon>
        <taxon>Streptophyta</taxon>
        <taxon>Charophyceae</taxon>
        <taxon>Charales</taxon>
        <taxon>Characeae</taxon>
        <taxon>Chara</taxon>
    </lineage>
</organism>
<keyword evidence="4" id="KW-0067">ATP-binding</keyword>
<dbReference type="GO" id="GO:0005524">
    <property type="term" value="F:ATP binding"/>
    <property type="evidence" value="ECO:0007669"/>
    <property type="project" value="UniProtKB-KW"/>
</dbReference>
<proteinExistence type="inferred from homology"/>
<comment type="caution">
    <text evidence="7">The sequence shown here is derived from an EMBL/GenBank/DDBJ whole genome shotgun (WGS) entry which is preliminary data.</text>
</comment>
<evidence type="ECO:0000256" key="2">
    <source>
        <dbReference type="ARBA" id="ARBA00011738"/>
    </source>
</evidence>
<dbReference type="GO" id="GO:0140662">
    <property type="term" value="F:ATP-dependent protein folding chaperone"/>
    <property type="evidence" value="ECO:0007669"/>
    <property type="project" value="InterPro"/>
</dbReference>
<comment type="pathway">
    <text evidence="6">Carbohydrate biosynthesis.</text>
</comment>
<dbReference type="PRINTS" id="PR00301">
    <property type="entry name" value="HEATSHOCK70"/>
</dbReference>
<dbReference type="Gene3D" id="3.30.420.40">
    <property type="match status" value="3"/>
</dbReference>
<dbReference type="InterPro" id="IPR013785">
    <property type="entry name" value="Aldolase_TIM"/>
</dbReference>
<evidence type="ECO:0000256" key="4">
    <source>
        <dbReference type="ARBA" id="ARBA00022840"/>
    </source>
</evidence>
<dbReference type="STRING" id="69332.A0A388LUE3"/>
<dbReference type="PROSITE" id="PS01036">
    <property type="entry name" value="HSP70_3"/>
    <property type="match status" value="1"/>
</dbReference>
<accession>A0A388LUE3</accession>
<dbReference type="PANTHER" id="PTHR19375">
    <property type="entry name" value="HEAT SHOCK PROTEIN 70KDA"/>
    <property type="match status" value="1"/>
</dbReference>
<dbReference type="SUPFAM" id="SSF51351">
    <property type="entry name" value="Triosephosphate isomerase (TIM)"/>
    <property type="match status" value="1"/>
</dbReference>
<keyword evidence="5" id="KW-0413">Isomerase</keyword>
<keyword evidence="3" id="KW-0547">Nucleotide-binding</keyword>
<dbReference type="InterPro" id="IPR035990">
    <property type="entry name" value="TIM_sf"/>
</dbReference>